<dbReference type="InterPro" id="IPR041685">
    <property type="entry name" value="AAA_GajA/Old/RecF-like"/>
</dbReference>
<sequence length="649" mass="76236">MIISIFLRHFKIYKGINFIPISDGQNFSSIIGENGVGKSSIIEALDFIFNKRDFKDWPINNEAKYEGGIRGANIPFIAPVFLIKKDELRNIKKDDAEQFKKTTELSDYLWNTQFKTKGISEFIDHRDRLKEKINQEDYFLIILGRRLFDNGVYFGSFHNSIDFIAEKKSVKHTEDELQEYFKGFFDYIVSHYSYLHIPVETDPFAYTKLETSEMQKLMDKNIQTEIENAITQITLRQINKDLDKFVNDVEKTLINYEYKGHYKNSLTMPDLVSKIIEAYFSIKVLNRKTENSRNVPVQNLSSGEKRKALIDVAYSFLMRESKRDKKIILAIDEPESSLHISACFEQFEKLMKLSKNNHQVLITTHWYGYLPIVAEGNAAAIQKKSNNEINIDFFDLYNYREKIAQERSMHRGPLPYDINIKSYNDLVQSIVFSLLKTPSYNWIICEGISEKLYFEHYFKEEIEKRNLRILPVGGFKEVKKVYLNLVSPINDPDYNVNGKVICLIDTDSESIDVEYKKNKNLIFKRLLNYNEQKTLLEDISSKRVSPPTEIEDCLEPTIYFETLKWFSVNDEDLKPIFETNLLELEALNSAQCMDLKKSEYQIIKKFFDKNNGVNKVHFANKYIEFCSMDQFSEKQDMEWIKQIKNLINN</sequence>
<keyword evidence="3" id="KW-1185">Reference proteome</keyword>
<gene>
    <name evidence="2" type="ORF">DFO77_1264</name>
</gene>
<keyword evidence="2" id="KW-0378">Hydrolase</keyword>
<reference evidence="2 3" key="1">
    <citation type="submission" date="2018-07" db="EMBL/GenBank/DDBJ databases">
        <title>Freshwater and sediment microbial communities from various areas in North America, analyzing microbe dynamics in response to fracking.</title>
        <authorList>
            <person name="Lamendella R."/>
        </authorList>
    </citation>
    <scope>NUCLEOTIDE SEQUENCE [LARGE SCALE GENOMIC DNA]</scope>
    <source>
        <strain evidence="2 3">160A</strain>
    </source>
</reference>
<protein>
    <submittedName>
        <fullName evidence="2">Putative ATP-dependent endonuclease of OLD family</fullName>
    </submittedName>
</protein>
<name>A0A368ULJ5_9BACT</name>
<dbReference type="Gene3D" id="3.40.50.300">
    <property type="entry name" value="P-loop containing nucleotide triphosphate hydrolases"/>
    <property type="match status" value="1"/>
</dbReference>
<dbReference type="SUPFAM" id="SSF52540">
    <property type="entry name" value="P-loop containing nucleoside triphosphate hydrolases"/>
    <property type="match status" value="1"/>
</dbReference>
<evidence type="ECO:0000313" key="2">
    <source>
        <dbReference type="EMBL" id="RCW29647.1"/>
    </source>
</evidence>
<dbReference type="AlphaFoldDB" id="A0A368ULJ5"/>
<dbReference type="PANTHER" id="PTHR43581">
    <property type="entry name" value="ATP/GTP PHOSPHATASE"/>
    <property type="match status" value="1"/>
</dbReference>
<dbReference type="CDD" id="cd00267">
    <property type="entry name" value="ABC_ATPase"/>
    <property type="match status" value="1"/>
</dbReference>
<comment type="caution">
    <text evidence="2">The sequence shown here is derived from an EMBL/GenBank/DDBJ whole genome shotgun (WGS) entry which is preliminary data.</text>
</comment>
<proteinExistence type="predicted"/>
<evidence type="ECO:0000313" key="3">
    <source>
        <dbReference type="Proteomes" id="UP000252733"/>
    </source>
</evidence>
<keyword evidence="2" id="KW-0540">Nuclease</keyword>
<dbReference type="Pfam" id="PF13175">
    <property type="entry name" value="AAA_15"/>
    <property type="match status" value="1"/>
</dbReference>
<dbReference type="PANTHER" id="PTHR43581:SF4">
    <property type="entry name" value="ATP_GTP PHOSPHATASE"/>
    <property type="match status" value="1"/>
</dbReference>
<dbReference type="GO" id="GO:0004519">
    <property type="term" value="F:endonuclease activity"/>
    <property type="evidence" value="ECO:0007669"/>
    <property type="project" value="UniProtKB-KW"/>
</dbReference>
<keyword evidence="2" id="KW-0255">Endonuclease</keyword>
<dbReference type="Proteomes" id="UP000252733">
    <property type="component" value="Unassembled WGS sequence"/>
</dbReference>
<dbReference type="InterPro" id="IPR051396">
    <property type="entry name" value="Bact_Antivir_Def_Nuclease"/>
</dbReference>
<dbReference type="InterPro" id="IPR027417">
    <property type="entry name" value="P-loop_NTPase"/>
</dbReference>
<accession>A0A368ULJ5</accession>
<dbReference type="RefSeq" id="WP_114437803.1">
    <property type="nucleotide sequence ID" value="NZ_QPIZ01000026.1"/>
</dbReference>
<feature type="domain" description="Endonuclease GajA/Old nuclease/RecF-like AAA" evidence="1">
    <location>
        <begin position="1"/>
        <end position="365"/>
    </location>
</feature>
<organism evidence="2 3">
    <name type="scientific">Marinilabilia salmonicolor</name>
    <dbReference type="NCBI Taxonomy" id="989"/>
    <lineage>
        <taxon>Bacteria</taxon>
        <taxon>Pseudomonadati</taxon>
        <taxon>Bacteroidota</taxon>
        <taxon>Bacteroidia</taxon>
        <taxon>Marinilabiliales</taxon>
        <taxon>Marinilabiliaceae</taxon>
        <taxon>Marinilabilia</taxon>
    </lineage>
</organism>
<evidence type="ECO:0000259" key="1">
    <source>
        <dbReference type="Pfam" id="PF13175"/>
    </source>
</evidence>
<dbReference type="EMBL" id="QPIZ01000026">
    <property type="protein sequence ID" value="RCW29647.1"/>
    <property type="molecule type" value="Genomic_DNA"/>
</dbReference>